<sequence length="77" mass="8731">MTKQGKGIALLLVVRETPIYIDIHPQRTGRPAKMLNPSSYLRGHSQRSLLKYSAFFPPDNTSANKLYQSKNISYHQG</sequence>
<gene>
    <name evidence="1" type="ORF">C1H46_040238</name>
</gene>
<dbReference type="AlphaFoldDB" id="A0A540KJ36"/>
<name>A0A540KJ36_MALBA</name>
<comment type="caution">
    <text evidence="1">The sequence shown here is derived from an EMBL/GenBank/DDBJ whole genome shotgun (WGS) entry which is preliminary data.</text>
</comment>
<reference evidence="1 2" key="1">
    <citation type="journal article" date="2019" name="G3 (Bethesda)">
        <title>Sequencing of a Wild Apple (Malus baccata) Genome Unravels the Differences Between Cultivated and Wild Apple Species Regarding Disease Resistance and Cold Tolerance.</title>
        <authorList>
            <person name="Chen X."/>
        </authorList>
    </citation>
    <scope>NUCLEOTIDE SEQUENCE [LARGE SCALE GENOMIC DNA]</scope>
    <source>
        <strain evidence="2">cv. Shandingzi</strain>
        <tissue evidence="1">Leaves</tissue>
    </source>
</reference>
<dbReference type="EMBL" id="VIEB01001206">
    <property type="protein sequence ID" value="TQD74226.1"/>
    <property type="molecule type" value="Genomic_DNA"/>
</dbReference>
<protein>
    <submittedName>
        <fullName evidence="1">Uncharacterized protein</fullName>
    </submittedName>
</protein>
<evidence type="ECO:0000313" key="1">
    <source>
        <dbReference type="EMBL" id="TQD74226.1"/>
    </source>
</evidence>
<proteinExistence type="predicted"/>
<organism evidence="1 2">
    <name type="scientific">Malus baccata</name>
    <name type="common">Siberian crab apple</name>
    <name type="synonym">Pyrus baccata</name>
    <dbReference type="NCBI Taxonomy" id="106549"/>
    <lineage>
        <taxon>Eukaryota</taxon>
        <taxon>Viridiplantae</taxon>
        <taxon>Streptophyta</taxon>
        <taxon>Embryophyta</taxon>
        <taxon>Tracheophyta</taxon>
        <taxon>Spermatophyta</taxon>
        <taxon>Magnoliopsida</taxon>
        <taxon>eudicotyledons</taxon>
        <taxon>Gunneridae</taxon>
        <taxon>Pentapetalae</taxon>
        <taxon>rosids</taxon>
        <taxon>fabids</taxon>
        <taxon>Rosales</taxon>
        <taxon>Rosaceae</taxon>
        <taxon>Amygdaloideae</taxon>
        <taxon>Maleae</taxon>
        <taxon>Malus</taxon>
    </lineage>
</organism>
<evidence type="ECO:0000313" key="2">
    <source>
        <dbReference type="Proteomes" id="UP000315295"/>
    </source>
</evidence>
<accession>A0A540KJ36</accession>
<dbReference type="Proteomes" id="UP000315295">
    <property type="component" value="Unassembled WGS sequence"/>
</dbReference>
<keyword evidence="2" id="KW-1185">Reference proteome</keyword>